<gene>
    <name evidence="8" type="ORF">D2E25_1373</name>
</gene>
<dbReference type="InterPro" id="IPR050482">
    <property type="entry name" value="Sensor_HK_TwoCompSys"/>
</dbReference>
<evidence type="ECO:0000259" key="7">
    <source>
        <dbReference type="Pfam" id="PF04024"/>
    </source>
</evidence>
<evidence type="ECO:0000256" key="3">
    <source>
        <dbReference type="ARBA" id="ARBA00023012"/>
    </source>
</evidence>
<keyword evidence="3" id="KW-0902">Two-component regulatory system</keyword>
<organism evidence="8 9">
    <name type="scientific">Bifidobacterium goeldii</name>
    <dbReference type="NCBI Taxonomy" id="2306975"/>
    <lineage>
        <taxon>Bacteria</taxon>
        <taxon>Bacillati</taxon>
        <taxon>Actinomycetota</taxon>
        <taxon>Actinomycetes</taxon>
        <taxon>Bifidobacteriales</taxon>
        <taxon>Bifidobacteriaceae</taxon>
        <taxon>Bifidobacterium</taxon>
    </lineage>
</organism>
<dbReference type="InterPro" id="IPR007168">
    <property type="entry name" value="Phageshock_PspC_N"/>
</dbReference>
<evidence type="ECO:0000256" key="4">
    <source>
        <dbReference type="SAM" id="MobiDB-lite"/>
    </source>
</evidence>
<feature type="transmembrane region" description="Helical" evidence="5">
    <location>
        <begin position="166"/>
        <end position="183"/>
    </location>
</feature>
<dbReference type="PANTHER" id="PTHR24421">
    <property type="entry name" value="NITRATE/NITRITE SENSOR PROTEIN NARX-RELATED"/>
    <property type="match status" value="1"/>
</dbReference>
<dbReference type="PANTHER" id="PTHR24421:SF61">
    <property type="entry name" value="OXYGEN SENSOR HISTIDINE KINASE NREB"/>
    <property type="match status" value="1"/>
</dbReference>
<name>A0A430FJ43_9BIFI</name>
<dbReference type="Pfam" id="PF02518">
    <property type="entry name" value="HATPase_c"/>
    <property type="match status" value="1"/>
</dbReference>
<dbReference type="InterPro" id="IPR036890">
    <property type="entry name" value="HATPase_C_sf"/>
</dbReference>
<evidence type="ECO:0000259" key="6">
    <source>
        <dbReference type="Pfam" id="PF02518"/>
    </source>
</evidence>
<keyword evidence="5" id="KW-1133">Transmembrane helix</keyword>
<keyword evidence="1" id="KW-0808">Transferase</keyword>
<proteinExistence type="predicted"/>
<dbReference type="GO" id="GO:0000160">
    <property type="term" value="P:phosphorelay signal transduction system"/>
    <property type="evidence" value="ECO:0007669"/>
    <property type="project" value="UniProtKB-KW"/>
</dbReference>
<dbReference type="Pfam" id="PF04024">
    <property type="entry name" value="PspC"/>
    <property type="match status" value="1"/>
</dbReference>
<evidence type="ECO:0000256" key="2">
    <source>
        <dbReference type="ARBA" id="ARBA00022777"/>
    </source>
</evidence>
<evidence type="ECO:0000256" key="1">
    <source>
        <dbReference type="ARBA" id="ARBA00022679"/>
    </source>
</evidence>
<comment type="caution">
    <text evidence="8">The sequence shown here is derived from an EMBL/GenBank/DDBJ whole genome shotgun (WGS) entry which is preliminary data.</text>
</comment>
<keyword evidence="9" id="KW-1185">Reference proteome</keyword>
<keyword evidence="5" id="KW-0472">Membrane</keyword>
<accession>A0A430FJ43</accession>
<sequence>MSQSATEYPTGFPMPPGSPVGPNSAYASAPPEAPTPLLPSKLPLMRPPKGRMFVGVCRGIALHLGAPTWLIRLVFVAAALAGGAGIVAYVFLWMFVPVGDPVEAARARERSAAQSPLARHNAGVGESDDRADGNSNAFTSERESAAAEGTVEGLFAALRRAPKPSLVALAGIIMLALAVLLAVTNGQELFIPLVTMLAGLVLAWSRFDAPSGKLPTMLGGVGLLFVGYVIFVLNSTFPGWGASPRRIIFGGGLLLVAVLLAIVPWVSALVRSLSIERALKEREEERADMTAHLHDGVLQTLALIQLHSDDPQTVFSLARQQERELREWLYQERTTSDRSVSAGIKDIAARVEDEHGKPIEVVTVGDARPSAQTDALLDATGQALINAVTHGGEPISVYCEASDTQVEVFVRDHGEGFDVEHIPEGRLGIRESIIGRIRRRGGTVEIVSRPGWGTEVRMHMPIATPPGSSAYPAANGYDDSGEEGKR</sequence>
<dbReference type="AlphaFoldDB" id="A0A430FJ43"/>
<dbReference type="InterPro" id="IPR003594">
    <property type="entry name" value="HATPase_dom"/>
</dbReference>
<dbReference type="GO" id="GO:0016301">
    <property type="term" value="F:kinase activity"/>
    <property type="evidence" value="ECO:0007669"/>
    <property type="project" value="UniProtKB-KW"/>
</dbReference>
<feature type="region of interest" description="Disordered" evidence="4">
    <location>
        <begin position="463"/>
        <end position="486"/>
    </location>
</feature>
<feature type="region of interest" description="Disordered" evidence="4">
    <location>
        <begin position="111"/>
        <end position="144"/>
    </location>
</feature>
<feature type="region of interest" description="Disordered" evidence="4">
    <location>
        <begin position="1"/>
        <end position="32"/>
    </location>
</feature>
<feature type="transmembrane region" description="Helical" evidence="5">
    <location>
        <begin position="214"/>
        <end position="235"/>
    </location>
</feature>
<feature type="domain" description="Phage shock protein PspC N-terminal" evidence="7">
    <location>
        <begin position="43"/>
        <end position="98"/>
    </location>
</feature>
<dbReference type="SUPFAM" id="SSF55874">
    <property type="entry name" value="ATPase domain of HSP90 chaperone/DNA topoisomerase II/histidine kinase"/>
    <property type="match status" value="1"/>
</dbReference>
<dbReference type="Proteomes" id="UP000287533">
    <property type="component" value="Unassembled WGS sequence"/>
</dbReference>
<feature type="transmembrane region" description="Helical" evidence="5">
    <location>
        <begin position="69"/>
        <end position="96"/>
    </location>
</feature>
<keyword evidence="2 8" id="KW-0418">Kinase</keyword>
<evidence type="ECO:0000256" key="5">
    <source>
        <dbReference type="SAM" id="Phobius"/>
    </source>
</evidence>
<protein>
    <submittedName>
        <fullName evidence="8">Two-component system sensor kinase</fullName>
    </submittedName>
</protein>
<feature type="transmembrane region" description="Helical" evidence="5">
    <location>
        <begin position="189"/>
        <end position="207"/>
    </location>
</feature>
<feature type="transmembrane region" description="Helical" evidence="5">
    <location>
        <begin position="247"/>
        <end position="270"/>
    </location>
</feature>
<dbReference type="EMBL" id="QXGL01000004">
    <property type="protein sequence ID" value="RSX52802.1"/>
    <property type="molecule type" value="Genomic_DNA"/>
</dbReference>
<feature type="domain" description="Histidine kinase/HSP90-like ATPase" evidence="6">
    <location>
        <begin position="375"/>
        <end position="462"/>
    </location>
</feature>
<evidence type="ECO:0000313" key="8">
    <source>
        <dbReference type="EMBL" id="RSX52802.1"/>
    </source>
</evidence>
<dbReference type="Gene3D" id="3.30.565.10">
    <property type="entry name" value="Histidine kinase-like ATPase, C-terminal domain"/>
    <property type="match status" value="1"/>
</dbReference>
<evidence type="ECO:0000313" key="9">
    <source>
        <dbReference type="Proteomes" id="UP000287533"/>
    </source>
</evidence>
<keyword evidence="5" id="KW-0812">Transmembrane</keyword>
<reference evidence="8 9" key="1">
    <citation type="submission" date="2018-09" db="EMBL/GenBank/DDBJ databases">
        <title>Characterization of the phylogenetic diversity of five novel species belonging to the genus Bifidobacterium.</title>
        <authorList>
            <person name="Lugli G.A."/>
            <person name="Duranti S."/>
            <person name="Milani C."/>
        </authorList>
    </citation>
    <scope>NUCLEOTIDE SEQUENCE [LARGE SCALE GENOMIC DNA]</scope>
    <source>
        <strain evidence="8 9">2034B</strain>
    </source>
</reference>